<accession>A0A381SIR4</accession>
<dbReference type="InterPro" id="IPR052513">
    <property type="entry name" value="Thioester_dehydratase-like"/>
</dbReference>
<sequence>MAEEVYRKPVPVATPESDFFWEKARHHELWIQKCSDCGDPFFYPRMVCPVCLSENLEWFKTSGKGFLYSYMINHRPPPGFEDDAPYAIAIVQLEEGPRMMTNIVEVENTPENLILDMPLEVVFEDIADDMSIPKWKPSGS</sequence>
<reference evidence="3" key="1">
    <citation type="submission" date="2018-05" db="EMBL/GenBank/DDBJ databases">
        <authorList>
            <person name="Lanie J.A."/>
            <person name="Ng W.-L."/>
            <person name="Kazmierczak K.M."/>
            <person name="Andrzejewski T.M."/>
            <person name="Davidsen T.M."/>
            <person name="Wayne K.J."/>
            <person name="Tettelin H."/>
            <person name="Glass J.I."/>
            <person name="Rusch D."/>
            <person name="Podicherti R."/>
            <person name="Tsui H.-C.T."/>
            <person name="Winkler M.E."/>
        </authorList>
    </citation>
    <scope>NUCLEOTIDE SEQUENCE</scope>
</reference>
<organism evidence="3">
    <name type="scientific">marine metagenome</name>
    <dbReference type="NCBI Taxonomy" id="408172"/>
    <lineage>
        <taxon>unclassified sequences</taxon>
        <taxon>metagenomes</taxon>
        <taxon>ecological metagenomes</taxon>
    </lineage>
</organism>
<dbReference type="PANTHER" id="PTHR34075">
    <property type="entry name" value="BLR3430 PROTEIN"/>
    <property type="match status" value="1"/>
</dbReference>
<evidence type="ECO:0000259" key="1">
    <source>
        <dbReference type="Pfam" id="PF01796"/>
    </source>
</evidence>
<dbReference type="InterPro" id="IPR012340">
    <property type="entry name" value="NA-bd_OB-fold"/>
</dbReference>
<proteinExistence type="predicted"/>
<evidence type="ECO:0000313" key="3">
    <source>
        <dbReference type="EMBL" id="SVA01143.1"/>
    </source>
</evidence>
<dbReference type="Pfam" id="PF01796">
    <property type="entry name" value="OB_ChsH2_C"/>
    <property type="match status" value="1"/>
</dbReference>
<dbReference type="EMBL" id="UINC01002874">
    <property type="protein sequence ID" value="SVA01143.1"/>
    <property type="molecule type" value="Genomic_DNA"/>
</dbReference>
<protein>
    <recommendedName>
        <fullName evidence="4">DUF35 domain-containing protein</fullName>
    </recommendedName>
</protein>
<name>A0A381SIR4_9ZZZZ</name>
<evidence type="ECO:0008006" key="4">
    <source>
        <dbReference type="Google" id="ProtNLM"/>
    </source>
</evidence>
<dbReference type="Pfam" id="PF12172">
    <property type="entry name" value="zf-ChsH2"/>
    <property type="match status" value="1"/>
</dbReference>
<gene>
    <name evidence="3" type="ORF">METZ01_LOCUS53997</name>
</gene>
<feature type="domain" description="ChsH2 rubredoxin-like zinc ribbon" evidence="2">
    <location>
        <begin position="21"/>
        <end position="57"/>
    </location>
</feature>
<dbReference type="InterPro" id="IPR002878">
    <property type="entry name" value="ChsH2_C"/>
</dbReference>
<dbReference type="SUPFAM" id="SSF50249">
    <property type="entry name" value="Nucleic acid-binding proteins"/>
    <property type="match status" value="1"/>
</dbReference>
<dbReference type="Gene3D" id="6.10.30.10">
    <property type="match status" value="1"/>
</dbReference>
<dbReference type="PANTHER" id="PTHR34075:SF5">
    <property type="entry name" value="BLR3430 PROTEIN"/>
    <property type="match status" value="1"/>
</dbReference>
<dbReference type="InterPro" id="IPR022002">
    <property type="entry name" value="ChsH2_Znr"/>
</dbReference>
<feature type="domain" description="ChsH2 C-terminal OB-fold" evidence="1">
    <location>
        <begin position="60"/>
        <end position="124"/>
    </location>
</feature>
<evidence type="ECO:0000259" key="2">
    <source>
        <dbReference type="Pfam" id="PF12172"/>
    </source>
</evidence>
<dbReference type="AlphaFoldDB" id="A0A381SIR4"/>